<dbReference type="CDD" id="cd22459">
    <property type="entry name" value="KH-I_PEPPER_rpt1_like"/>
    <property type="match status" value="1"/>
</dbReference>
<dbReference type="SUPFAM" id="SSF54791">
    <property type="entry name" value="Eukaryotic type KH-domain (KH-domain type I)"/>
    <property type="match status" value="4"/>
</dbReference>
<dbReference type="AlphaFoldDB" id="A0AAV7GPP6"/>
<proteinExistence type="predicted"/>
<dbReference type="GO" id="GO:0003723">
    <property type="term" value="F:RNA binding"/>
    <property type="evidence" value="ECO:0007669"/>
    <property type="project" value="UniProtKB-UniRule"/>
</dbReference>
<evidence type="ECO:0000256" key="2">
    <source>
        <dbReference type="PROSITE-ProRule" id="PRU00117"/>
    </source>
</evidence>
<dbReference type="EMBL" id="JAGFBR010000012">
    <property type="protein sequence ID" value="KAH0457475.1"/>
    <property type="molecule type" value="Genomic_DNA"/>
</dbReference>
<reference evidence="4 5" key="1">
    <citation type="journal article" date="2021" name="Hortic Res">
        <title>Chromosome-scale assembly of the Dendrobium chrysotoxum genome enhances the understanding of orchid evolution.</title>
        <authorList>
            <person name="Zhang Y."/>
            <person name="Zhang G.Q."/>
            <person name="Zhang D."/>
            <person name="Liu X.D."/>
            <person name="Xu X.Y."/>
            <person name="Sun W.H."/>
            <person name="Yu X."/>
            <person name="Zhu X."/>
            <person name="Wang Z.W."/>
            <person name="Zhao X."/>
            <person name="Zhong W.Y."/>
            <person name="Chen H."/>
            <person name="Yin W.L."/>
            <person name="Huang T."/>
            <person name="Niu S.C."/>
            <person name="Liu Z.J."/>
        </authorList>
    </citation>
    <scope>NUCLEOTIDE SEQUENCE [LARGE SCALE GENOMIC DNA]</scope>
    <source>
        <strain evidence="4">Lindl</strain>
    </source>
</reference>
<dbReference type="InterPro" id="IPR036612">
    <property type="entry name" value="KH_dom_type_1_sf"/>
</dbReference>
<evidence type="ECO:0000313" key="4">
    <source>
        <dbReference type="EMBL" id="KAH0457475.1"/>
    </source>
</evidence>
<dbReference type="InterPro" id="IPR004087">
    <property type="entry name" value="KH_dom"/>
</dbReference>
<dbReference type="SMART" id="SM00322">
    <property type="entry name" value="KH"/>
    <property type="match status" value="4"/>
</dbReference>
<comment type="caution">
    <text evidence="4">The sequence shown here is derived from an EMBL/GenBank/DDBJ whole genome shotgun (WGS) entry which is preliminary data.</text>
</comment>
<gene>
    <name evidence="4" type="ORF">IEQ34_012790</name>
</gene>
<dbReference type="InterPro" id="IPR004088">
    <property type="entry name" value="KH_dom_type_1"/>
</dbReference>
<dbReference type="Pfam" id="PF00013">
    <property type="entry name" value="KH_1"/>
    <property type="match status" value="4"/>
</dbReference>
<keyword evidence="5" id="KW-1185">Reference proteome</keyword>
<protein>
    <recommendedName>
        <fullName evidence="3">K Homology domain-containing protein</fullName>
    </recommendedName>
</protein>
<evidence type="ECO:0000313" key="5">
    <source>
        <dbReference type="Proteomes" id="UP000775213"/>
    </source>
</evidence>
<dbReference type="PROSITE" id="PS50084">
    <property type="entry name" value="KH_TYPE_1"/>
    <property type="match status" value="4"/>
</dbReference>
<name>A0AAV7GPP6_DENCH</name>
<feature type="domain" description="K Homology" evidence="3">
    <location>
        <begin position="140"/>
        <end position="215"/>
    </location>
</feature>
<dbReference type="Gene3D" id="3.30.1370.10">
    <property type="entry name" value="K Homology domain, type 1"/>
    <property type="match status" value="2"/>
</dbReference>
<dbReference type="Proteomes" id="UP000775213">
    <property type="component" value="Unassembled WGS sequence"/>
</dbReference>
<dbReference type="Gene3D" id="3.30.310.210">
    <property type="match status" value="1"/>
</dbReference>
<evidence type="ECO:0000256" key="1">
    <source>
        <dbReference type="ARBA" id="ARBA00022737"/>
    </source>
</evidence>
<organism evidence="4 5">
    <name type="scientific">Dendrobium chrysotoxum</name>
    <name type="common">Orchid</name>
    <dbReference type="NCBI Taxonomy" id="161865"/>
    <lineage>
        <taxon>Eukaryota</taxon>
        <taxon>Viridiplantae</taxon>
        <taxon>Streptophyta</taxon>
        <taxon>Embryophyta</taxon>
        <taxon>Tracheophyta</taxon>
        <taxon>Spermatophyta</taxon>
        <taxon>Magnoliopsida</taxon>
        <taxon>Liliopsida</taxon>
        <taxon>Asparagales</taxon>
        <taxon>Orchidaceae</taxon>
        <taxon>Epidendroideae</taxon>
        <taxon>Malaxideae</taxon>
        <taxon>Dendrobiinae</taxon>
        <taxon>Dendrobium</taxon>
    </lineage>
</organism>
<keyword evidence="1" id="KW-0677">Repeat</keyword>
<evidence type="ECO:0000259" key="3">
    <source>
        <dbReference type="SMART" id="SM00322"/>
    </source>
</evidence>
<sequence>MDEERKCHRKRSYFHDSFVENEVSKRRSLDGQRELHDVTAEHTVYRYLCPKGKAGRVIGQGGEIMKHIREDTRARVLIEGAIRGCDERIVTISSSFKETNPFNYKKDYVCPAQDALFRVHERLALDGPLICNEDDHFSAFQVTARLLIPSDQSRCIIGRHGHTIKNMRKDTGARICIWNDERIPICADSTEELLEISGDALVVREALFQISCLLHEHPSRSHDQITSKASYNPFSCNLVWNSATRPYTPMEDSYEFILRLVCPSVNIRDVIGKGGANINQIRQESGATINLDCSFDEEDCMVLISAKEACLTCSVSFMGISNSPTINAATHLQPSCSRKLESGCEGPSYVTRLLVLRSQVGGLIGKGGFVIKEMRRTTQASISIVENSLPSVASVDDALVQICGDLPNARDALIQVIERLKITNFARKGLLLTPPSTHGSICTGRSFEPCSHGHSHSIEYTASVGRVPLEIHAGSGGPQVIRVGLLWLVHMLMRSVESKRLLRYAALCP</sequence>
<feature type="domain" description="K Homology" evidence="3">
    <location>
        <begin position="347"/>
        <end position="421"/>
    </location>
</feature>
<feature type="domain" description="K Homology" evidence="3">
    <location>
        <begin position="254"/>
        <end position="312"/>
    </location>
</feature>
<dbReference type="PANTHER" id="PTHR10288">
    <property type="entry name" value="KH DOMAIN CONTAINING RNA BINDING PROTEIN"/>
    <property type="match status" value="1"/>
</dbReference>
<accession>A0AAV7GPP6</accession>
<keyword evidence="2" id="KW-0694">RNA-binding</keyword>
<feature type="domain" description="K Homology" evidence="3">
    <location>
        <begin position="41"/>
        <end position="124"/>
    </location>
</feature>